<dbReference type="Gene3D" id="3.40.630.10">
    <property type="entry name" value="Zn peptidases"/>
    <property type="match status" value="1"/>
</dbReference>
<dbReference type="SUPFAM" id="SSF55031">
    <property type="entry name" value="Bacterial exopeptidase dimerisation domain"/>
    <property type="match status" value="1"/>
</dbReference>
<dbReference type="PANTHER" id="PTHR43808:SF31">
    <property type="entry name" value="N-ACETYL-L-CITRULLINE DEACETYLASE"/>
    <property type="match status" value="1"/>
</dbReference>
<feature type="domain" description="Peptidase M20 dimerisation" evidence="6">
    <location>
        <begin position="169"/>
        <end position="270"/>
    </location>
</feature>
<dbReference type="RefSeq" id="WP_307187819.1">
    <property type="nucleotide sequence ID" value="NZ_JAUTBA010000001.1"/>
</dbReference>
<gene>
    <name evidence="7" type="ORF">QE382_004529</name>
</gene>
<dbReference type="CDD" id="cd05651">
    <property type="entry name" value="M20_ArgE_DapE-like"/>
    <property type="match status" value="1"/>
</dbReference>
<dbReference type="Pfam" id="PF01546">
    <property type="entry name" value="Peptidase_M20"/>
    <property type="match status" value="1"/>
</dbReference>
<protein>
    <submittedName>
        <fullName evidence="7">Acetylornithine deacetylase</fullName>
        <ecNumber evidence="7">3.5.1.16</ecNumber>
    </submittedName>
</protein>
<organism evidence="7 8">
    <name type="scientific">Sphingobacterium zeae</name>
    <dbReference type="NCBI Taxonomy" id="1776859"/>
    <lineage>
        <taxon>Bacteria</taxon>
        <taxon>Pseudomonadati</taxon>
        <taxon>Bacteroidota</taxon>
        <taxon>Sphingobacteriia</taxon>
        <taxon>Sphingobacteriales</taxon>
        <taxon>Sphingobacteriaceae</taxon>
        <taxon>Sphingobacterium</taxon>
    </lineage>
</organism>
<dbReference type="SUPFAM" id="SSF53187">
    <property type="entry name" value="Zn-dependent exopeptidases"/>
    <property type="match status" value="1"/>
</dbReference>
<dbReference type="EC" id="3.5.1.16" evidence="7"/>
<dbReference type="Proteomes" id="UP001244640">
    <property type="component" value="Unassembled WGS sequence"/>
</dbReference>
<sequence>MKDKQGLFKDALALLKQLIGLSSLSKEEEFTADLIDRFFQQRDIKTQRKGNNIWVYNAHYDSNKPTILLNSHHDTVKPNTGYTRDPLAATVEEGKLYGLGSNDAGGCLVSLIATFLYFYQQTDLKYNFCIVASAEEEISGKNGIESVLDEIGPIDFAIVGEPTLLDLAIAEKGLMVLDCTALGTAGHAARDEGDNAIYKAIRDIEWFQNYTFERTSPTLGPIKMSVTVIQAGSQHNVVPATCNFVVDVRTTDAYSNEETLDIIKSHVKSEVTARSTRLKSSSISDTHPIVKAGIALGRKVYGSPTMSDQALIPVPSLKLGPGDSARSHMADEFIYIDEIRAGIDLYIGMLEKIV</sequence>
<keyword evidence="4" id="KW-0862">Zinc</keyword>
<dbReference type="InterPro" id="IPR050072">
    <property type="entry name" value="Peptidase_M20A"/>
</dbReference>
<dbReference type="Gene3D" id="3.30.70.360">
    <property type="match status" value="1"/>
</dbReference>
<comment type="cofactor">
    <cofactor evidence="1">
        <name>Zn(2+)</name>
        <dbReference type="ChEBI" id="CHEBI:29105"/>
    </cofactor>
</comment>
<evidence type="ECO:0000256" key="5">
    <source>
        <dbReference type="ARBA" id="ARBA00023285"/>
    </source>
</evidence>
<evidence type="ECO:0000256" key="1">
    <source>
        <dbReference type="ARBA" id="ARBA00001947"/>
    </source>
</evidence>
<keyword evidence="5" id="KW-0170">Cobalt</keyword>
<name>A0ABU0UCG7_9SPHI</name>
<dbReference type="PANTHER" id="PTHR43808">
    <property type="entry name" value="ACETYLORNITHINE DEACETYLASE"/>
    <property type="match status" value="1"/>
</dbReference>
<comment type="caution">
    <text evidence="7">The sequence shown here is derived from an EMBL/GenBank/DDBJ whole genome shotgun (WGS) entry which is preliminary data.</text>
</comment>
<reference evidence="7 8" key="1">
    <citation type="submission" date="2023-07" db="EMBL/GenBank/DDBJ databases">
        <title>Functional and genomic diversity of the sorghum phyllosphere microbiome.</title>
        <authorList>
            <person name="Shade A."/>
        </authorList>
    </citation>
    <scope>NUCLEOTIDE SEQUENCE [LARGE SCALE GENOMIC DNA]</scope>
    <source>
        <strain evidence="7 8">SORGH_AS_0892</strain>
    </source>
</reference>
<dbReference type="GO" id="GO:0008777">
    <property type="term" value="F:acetylornithine deacetylase activity"/>
    <property type="evidence" value="ECO:0007669"/>
    <property type="project" value="UniProtKB-EC"/>
</dbReference>
<evidence type="ECO:0000256" key="2">
    <source>
        <dbReference type="ARBA" id="ARBA00022723"/>
    </source>
</evidence>
<dbReference type="EMBL" id="JAUTBA010000001">
    <property type="protein sequence ID" value="MDQ1152545.1"/>
    <property type="molecule type" value="Genomic_DNA"/>
</dbReference>
<evidence type="ECO:0000313" key="7">
    <source>
        <dbReference type="EMBL" id="MDQ1152545.1"/>
    </source>
</evidence>
<dbReference type="Pfam" id="PF07687">
    <property type="entry name" value="M20_dimer"/>
    <property type="match status" value="1"/>
</dbReference>
<evidence type="ECO:0000259" key="6">
    <source>
        <dbReference type="Pfam" id="PF07687"/>
    </source>
</evidence>
<keyword evidence="2" id="KW-0479">Metal-binding</keyword>
<keyword evidence="8" id="KW-1185">Reference proteome</keyword>
<evidence type="ECO:0000256" key="3">
    <source>
        <dbReference type="ARBA" id="ARBA00022801"/>
    </source>
</evidence>
<proteinExistence type="predicted"/>
<dbReference type="InterPro" id="IPR001261">
    <property type="entry name" value="ArgE/DapE_CS"/>
</dbReference>
<dbReference type="PROSITE" id="PS00758">
    <property type="entry name" value="ARGE_DAPE_CPG2_1"/>
    <property type="match status" value="1"/>
</dbReference>
<dbReference type="InterPro" id="IPR036264">
    <property type="entry name" value="Bact_exopeptidase_dim_dom"/>
</dbReference>
<accession>A0ABU0UCG7</accession>
<evidence type="ECO:0000313" key="8">
    <source>
        <dbReference type="Proteomes" id="UP001244640"/>
    </source>
</evidence>
<dbReference type="InterPro" id="IPR011650">
    <property type="entry name" value="Peptidase_M20_dimer"/>
</dbReference>
<keyword evidence="3 7" id="KW-0378">Hydrolase</keyword>
<dbReference type="InterPro" id="IPR002933">
    <property type="entry name" value="Peptidase_M20"/>
</dbReference>
<evidence type="ECO:0000256" key="4">
    <source>
        <dbReference type="ARBA" id="ARBA00022833"/>
    </source>
</evidence>